<evidence type="ECO:0000259" key="6">
    <source>
        <dbReference type="Pfam" id="PF08620"/>
    </source>
</evidence>
<comment type="subcellular location">
    <subcellularLocation>
        <location evidence="1">Nucleus</location>
    </subcellularLocation>
</comment>
<dbReference type="Pfam" id="PF08620">
    <property type="entry name" value="RPAP1_C"/>
    <property type="match status" value="1"/>
</dbReference>
<feature type="domain" description="RPAP1/MINIYO-like TPR repeats" evidence="8">
    <location>
        <begin position="1200"/>
        <end position="1336"/>
    </location>
</feature>
<evidence type="ECO:0000256" key="1">
    <source>
        <dbReference type="ARBA" id="ARBA00004123"/>
    </source>
</evidence>
<evidence type="ECO:0000259" key="7">
    <source>
        <dbReference type="Pfam" id="PF08621"/>
    </source>
</evidence>
<feature type="compositionally biased region" description="Basic and acidic residues" evidence="5">
    <location>
        <begin position="1"/>
        <end position="10"/>
    </location>
</feature>
<evidence type="ECO:0000313" key="9">
    <source>
        <dbReference type="EMBL" id="KAF5182102.1"/>
    </source>
</evidence>
<sequence length="1429" mass="160511">MEKGVSKREREEEDESSSVQLVGKIIEKGFDSANNKFPLTTLSSQPRPSVLPFPVARHRSHGPHWTPISVNREIDVDEDVDHDQDEDFAFNPVAKFANPIKRKQKKSLDFSKWKEFVSQGNQLEGDEVMENVENIHNGRKIEHMDNSMDIEVNEVNRDPVISTIRNQTVSRDNTCVDESMHEDIRCEIGIPQEQVEMSLVSQIDAENRAHLQQMSTEEIVEAQSEILEKMKPGLVEMLKKRGRNKLGSKPKTVSSDVENGNQMGTSHKENPINRSVEHNTQLEDPKTQHISALKPSNHTDSVASTGGMKALDTASNKWSAWSKRVEAVRTLRFNLNGTVLENDSPQTPYHGDSNGSQSNIEKVTERDFLRTEGDPSSVGYTIKEAVALSRSTVSLRIIVYLFMILWPLMTIAVELCDCHLAALVATANYCDETGASENEGSHTIQDDVVVAGQDFAAGLIRMGIIPRIHYLLVADPSAALEEHLIAILIGLARHSPTCANAIIKFPVLVKTIADRFIKKDTLEINHAKIKSTTLLKVLSQSDKKACLHFIEKGIIRDMMWQFYRQPLSLDQWIKSGREYCKLMSALMIEQLRLWRICIQYGYCISYFADYFPILCLWLTPPTFDILIENNILGEFTSITREVYLVLEALARRLPNLHTLEQLKGKGSHFESTTEMWSWSHVIPMVESALKWISLEGNPYLSKIIDFHNRTTAFAAQEPSVSSIVWVISAVLHMLSSVLKKVAPGSPSNMPSGGYRVPWLPEFVPKIGLEVVKSRLLDFSGTDNMIPPEGGSLSKGLCQLRLNGDYESSLSSVCCLHGIVKLIVSLDNSIRSAKQESYTPSSGKHSFLREGNILEDGLFKWSQCEVRSVLITFMTLLSSNWRVMQWIETFSRGGPAPGVGLGWGASGGGFWSKNVLLGQTESLLLMELSGTILVVLEREDPTVEEVTFTLQRVKSVLEVCLIVGPRDTIVLEKAFDFLLQVPILKYLDLCVHGFLQNRGIKTFGWKFKEDDYLHFSEILKIDVRNRWLCVKQKSKPVDSNHDSDLKKPKKGGNSLGTIYEDSDAREASYCDSHCTSKVIEWAQQRLPLPMHWFLSPLLTINDGKGALDKVLEVAKSGIFFLLGLEATSSFPCTTVKSSPVDGVPLIWKVHSLSVVLLVGMGVLQDDQSRDMYRALQDLYGQILNETRRSRNMVAVSDKSDNLLPESVTDDDDKFLKFKSDVHESYTTFIETFVEQFGATSYGDVIFGRQVSLYLHHAVESPVRLAAWNALSNAHILELLPTLEECFAEAEGYLDVENNEGILEAYAKSWVSDGLDKAALRGSMTFTLALHHLSSCLFYDYSDDKLLLRNKLAKSLLRDYSRKQRHEGMILNLIRYTKSGTSRECVSSENPAVQKSEIERRLRLLAEACEGNSTLLIAIEKLKSSPKLFHS</sequence>
<gene>
    <name evidence="9" type="ORF">FRX31_028311</name>
</gene>
<comment type="similarity">
    <text evidence="2">Belongs to the RPAP1 family.</text>
</comment>
<keyword evidence="10" id="KW-1185">Reference proteome</keyword>
<dbReference type="PANTHER" id="PTHR47605:SF2">
    <property type="entry name" value="TRANSCRIPTIONAL ELONGATION REGULATOR MINIYO"/>
    <property type="match status" value="1"/>
</dbReference>
<name>A0A7J6VCM2_THATH</name>
<feature type="domain" description="RPAP1 C-terminal" evidence="6">
    <location>
        <begin position="331"/>
        <end position="394"/>
    </location>
</feature>
<comment type="caution">
    <text evidence="9">The sequence shown here is derived from an EMBL/GenBank/DDBJ whole genome shotgun (WGS) entry which is preliminary data.</text>
</comment>
<dbReference type="InterPro" id="IPR013929">
    <property type="entry name" value="RPAP1_C"/>
</dbReference>
<proteinExistence type="inferred from homology"/>
<feature type="region of interest" description="Disordered" evidence="5">
    <location>
        <begin position="244"/>
        <end position="271"/>
    </location>
</feature>
<dbReference type="InterPro" id="IPR013930">
    <property type="entry name" value="RPAP1_N"/>
</dbReference>
<evidence type="ECO:0000256" key="4">
    <source>
        <dbReference type="ARBA" id="ARBA00023242"/>
    </source>
</evidence>
<evidence type="ECO:0000259" key="8">
    <source>
        <dbReference type="Pfam" id="PF25766"/>
    </source>
</evidence>
<feature type="compositionally biased region" description="Basic and acidic residues" evidence="5">
    <location>
        <begin position="1034"/>
        <end position="1045"/>
    </location>
</feature>
<feature type="compositionally biased region" description="Polar residues" evidence="5">
    <location>
        <begin position="251"/>
        <end position="265"/>
    </location>
</feature>
<dbReference type="Pfam" id="PF25766">
    <property type="entry name" value="TPR_RPAP1"/>
    <property type="match status" value="1"/>
</dbReference>
<evidence type="ECO:0000313" key="10">
    <source>
        <dbReference type="Proteomes" id="UP000554482"/>
    </source>
</evidence>
<protein>
    <submittedName>
        <fullName evidence="9">Transcriptional elongation regulator miniyo</fullName>
    </submittedName>
</protein>
<dbReference type="OrthoDB" id="348201at2759"/>
<dbReference type="EMBL" id="JABWDY010035230">
    <property type="protein sequence ID" value="KAF5182102.1"/>
    <property type="molecule type" value="Genomic_DNA"/>
</dbReference>
<keyword evidence="3" id="KW-0804">Transcription</keyword>
<dbReference type="Proteomes" id="UP000554482">
    <property type="component" value="Unassembled WGS sequence"/>
</dbReference>
<dbReference type="PANTHER" id="PTHR47605">
    <property type="entry name" value="TRANSCRIPTIONAL ELONGATION REGULATOR MINIYO"/>
    <property type="match status" value="1"/>
</dbReference>
<dbReference type="Pfam" id="PF08621">
    <property type="entry name" value="RPAP1_N"/>
    <property type="match status" value="1"/>
</dbReference>
<evidence type="ECO:0000256" key="2">
    <source>
        <dbReference type="ARBA" id="ARBA00009953"/>
    </source>
</evidence>
<feature type="region of interest" description="Disordered" evidence="5">
    <location>
        <begin position="1034"/>
        <end position="1053"/>
    </location>
</feature>
<dbReference type="InterPro" id="IPR055326">
    <property type="entry name" value="MINIYO"/>
</dbReference>
<reference evidence="9 10" key="1">
    <citation type="submission" date="2020-06" db="EMBL/GenBank/DDBJ databases">
        <title>Transcriptomic and genomic resources for Thalictrum thalictroides and T. hernandezii: Facilitating candidate gene discovery in an emerging model plant lineage.</title>
        <authorList>
            <person name="Arias T."/>
            <person name="Riano-Pachon D.M."/>
            <person name="Di Stilio V.S."/>
        </authorList>
    </citation>
    <scope>NUCLEOTIDE SEQUENCE [LARGE SCALE GENOMIC DNA]</scope>
    <source>
        <strain evidence="10">cv. WT478/WT964</strain>
        <tissue evidence="9">Leaves</tissue>
    </source>
</reference>
<feature type="domain" description="RPAP1 N-terminal" evidence="7">
    <location>
        <begin position="202"/>
        <end position="245"/>
    </location>
</feature>
<evidence type="ECO:0000256" key="3">
    <source>
        <dbReference type="ARBA" id="ARBA00023163"/>
    </source>
</evidence>
<keyword evidence="4" id="KW-0539">Nucleus</keyword>
<evidence type="ECO:0000256" key="5">
    <source>
        <dbReference type="SAM" id="MobiDB-lite"/>
    </source>
</evidence>
<feature type="region of interest" description="Disordered" evidence="5">
    <location>
        <begin position="1"/>
        <end position="20"/>
    </location>
</feature>
<dbReference type="InterPro" id="IPR057989">
    <property type="entry name" value="TPR_RPAP1/MINIYO-like"/>
</dbReference>
<organism evidence="9 10">
    <name type="scientific">Thalictrum thalictroides</name>
    <name type="common">Rue-anemone</name>
    <name type="synonym">Anemone thalictroides</name>
    <dbReference type="NCBI Taxonomy" id="46969"/>
    <lineage>
        <taxon>Eukaryota</taxon>
        <taxon>Viridiplantae</taxon>
        <taxon>Streptophyta</taxon>
        <taxon>Embryophyta</taxon>
        <taxon>Tracheophyta</taxon>
        <taxon>Spermatophyta</taxon>
        <taxon>Magnoliopsida</taxon>
        <taxon>Ranunculales</taxon>
        <taxon>Ranunculaceae</taxon>
        <taxon>Thalictroideae</taxon>
        <taxon>Thalictrum</taxon>
    </lineage>
</organism>
<accession>A0A7J6VCM2</accession>
<feature type="region of interest" description="Disordered" evidence="5">
    <location>
        <begin position="339"/>
        <end position="360"/>
    </location>
</feature>